<sequence>MHTFNIYGADVALLVTTGRSTGPARQVTRQCRIALVDRPAGVVSAVLSDRARR</sequence>
<dbReference type="RefSeq" id="WP_203685181.1">
    <property type="nucleotide sequence ID" value="NZ_BOMW01000112.1"/>
</dbReference>
<name>A0A919NEP0_9ACTN</name>
<keyword evidence="2" id="KW-1185">Reference proteome</keyword>
<evidence type="ECO:0000313" key="1">
    <source>
        <dbReference type="EMBL" id="GIF09897.1"/>
    </source>
</evidence>
<evidence type="ECO:0000313" key="2">
    <source>
        <dbReference type="Proteomes" id="UP000629619"/>
    </source>
</evidence>
<reference evidence="1" key="1">
    <citation type="submission" date="2021-01" db="EMBL/GenBank/DDBJ databases">
        <title>Whole genome shotgun sequence of Actinoplanes siamensis NBRC 109076.</title>
        <authorList>
            <person name="Komaki H."/>
            <person name="Tamura T."/>
        </authorList>
    </citation>
    <scope>NUCLEOTIDE SEQUENCE</scope>
    <source>
        <strain evidence="1">NBRC 109076</strain>
    </source>
</reference>
<protein>
    <submittedName>
        <fullName evidence="1">Uncharacterized protein</fullName>
    </submittedName>
</protein>
<dbReference type="Proteomes" id="UP000629619">
    <property type="component" value="Unassembled WGS sequence"/>
</dbReference>
<dbReference type="EMBL" id="BOMW01000112">
    <property type="protein sequence ID" value="GIF09897.1"/>
    <property type="molecule type" value="Genomic_DNA"/>
</dbReference>
<accession>A0A919NEP0</accession>
<dbReference type="AlphaFoldDB" id="A0A919NEP0"/>
<gene>
    <name evidence="1" type="ORF">Asi03nite_74350</name>
</gene>
<proteinExistence type="predicted"/>
<organism evidence="1 2">
    <name type="scientific">Actinoplanes siamensis</name>
    <dbReference type="NCBI Taxonomy" id="1223317"/>
    <lineage>
        <taxon>Bacteria</taxon>
        <taxon>Bacillati</taxon>
        <taxon>Actinomycetota</taxon>
        <taxon>Actinomycetes</taxon>
        <taxon>Micromonosporales</taxon>
        <taxon>Micromonosporaceae</taxon>
        <taxon>Actinoplanes</taxon>
    </lineage>
</organism>
<comment type="caution">
    <text evidence="1">The sequence shown here is derived from an EMBL/GenBank/DDBJ whole genome shotgun (WGS) entry which is preliminary data.</text>
</comment>